<feature type="region of interest" description="Disordered" evidence="1">
    <location>
        <begin position="1"/>
        <end position="21"/>
    </location>
</feature>
<protein>
    <submittedName>
        <fullName evidence="3">Uncharacterized protein</fullName>
    </submittedName>
</protein>
<feature type="non-terminal residue" evidence="3">
    <location>
        <position position="75"/>
    </location>
</feature>
<accession>A0A0B6Y649</accession>
<keyword evidence="2" id="KW-1133">Transmembrane helix</keyword>
<keyword evidence="2" id="KW-0472">Membrane</keyword>
<feature type="transmembrane region" description="Helical" evidence="2">
    <location>
        <begin position="53"/>
        <end position="74"/>
    </location>
</feature>
<reference evidence="3" key="1">
    <citation type="submission" date="2014-12" db="EMBL/GenBank/DDBJ databases">
        <title>Insight into the proteome of Arion vulgaris.</title>
        <authorList>
            <person name="Aradska J."/>
            <person name="Bulat T."/>
            <person name="Smidak R."/>
            <person name="Sarate P."/>
            <person name="Gangsoo J."/>
            <person name="Sialana F."/>
            <person name="Bilban M."/>
            <person name="Lubec G."/>
        </authorList>
    </citation>
    <scope>NUCLEOTIDE SEQUENCE</scope>
    <source>
        <tissue evidence="3">Skin</tissue>
    </source>
</reference>
<gene>
    <name evidence="3" type="primary">ORF13747</name>
</gene>
<evidence type="ECO:0000256" key="1">
    <source>
        <dbReference type="SAM" id="MobiDB-lite"/>
    </source>
</evidence>
<evidence type="ECO:0000313" key="3">
    <source>
        <dbReference type="EMBL" id="CEK51563.1"/>
    </source>
</evidence>
<organism evidence="3">
    <name type="scientific">Arion vulgaris</name>
    <dbReference type="NCBI Taxonomy" id="1028688"/>
    <lineage>
        <taxon>Eukaryota</taxon>
        <taxon>Metazoa</taxon>
        <taxon>Spiralia</taxon>
        <taxon>Lophotrochozoa</taxon>
        <taxon>Mollusca</taxon>
        <taxon>Gastropoda</taxon>
        <taxon>Heterobranchia</taxon>
        <taxon>Euthyneura</taxon>
        <taxon>Panpulmonata</taxon>
        <taxon>Eupulmonata</taxon>
        <taxon>Stylommatophora</taxon>
        <taxon>Helicina</taxon>
        <taxon>Arionoidea</taxon>
        <taxon>Arionidae</taxon>
        <taxon>Arion</taxon>
    </lineage>
</organism>
<keyword evidence="2" id="KW-0812">Transmembrane</keyword>
<evidence type="ECO:0000256" key="2">
    <source>
        <dbReference type="SAM" id="Phobius"/>
    </source>
</evidence>
<feature type="compositionally biased region" description="Polar residues" evidence="1">
    <location>
        <begin position="10"/>
        <end position="19"/>
    </location>
</feature>
<dbReference type="EMBL" id="HACG01004698">
    <property type="protein sequence ID" value="CEK51563.1"/>
    <property type="molecule type" value="Transcribed_RNA"/>
</dbReference>
<feature type="non-terminal residue" evidence="3">
    <location>
        <position position="1"/>
    </location>
</feature>
<name>A0A0B6Y649_9EUPU</name>
<sequence>LNKESDRQDQPPTELSVTNDGLADLQKEGTSHGGTLDEEITMKVLNIHHASSFWDWFIFIVPKTVCIICLSIIYL</sequence>
<dbReference type="AlphaFoldDB" id="A0A0B6Y649"/>
<proteinExistence type="predicted"/>